<reference evidence="4 5" key="1">
    <citation type="submission" date="2024-06" db="EMBL/GenBank/DDBJ databases">
        <title>Genomic Encyclopedia of Type Strains, Phase IV (KMG-IV): sequencing the most valuable type-strain genomes for metagenomic binning, comparative biology and taxonomic classification.</title>
        <authorList>
            <person name="Goeker M."/>
        </authorList>
    </citation>
    <scope>NUCLEOTIDE SEQUENCE [LARGE SCALE GENOMIC DNA]</scope>
    <source>
        <strain evidence="4 5">DSM 27865</strain>
    </source>
</reference>
<dbReference type="InterPro" id="IPR001279">
    <property type="entry name" value="Metallo-B-lactamas"/>
</dbReference>
<dbReference type="NCBIfam" id="NF001911">
    <property type="entry name" value="PRK00685.1"/>
    <property type="match status" value="1"/>
</dbReference>
<dbReference type="InterPro" id="IPR036866">
    <property type="entry name" value="RibonucZ/Hydroxyglut_hydro"/>
</dbReference>
<gene>
    <name evidence="4" type="ORF">ABID37_002897</name>
</gene>
<dbReference type="SUPFAM" id="SSF56281">
    <property type="entry name" value="Metallo-hydrolase/oxidoreductase"/>
    <property type="match status" value="1"/>
</dbReference>
<name>A0ABV2N0T2_9HYPH</name>
<dbReference type="RefSeq" id="WP_354195901.1">
    <property type="nucleotide sequence ID" value="NZ_JBEPML010000009.1"/>
</dbReference>
<feature type="domain" description="Metallo-beta-lactamase" evidence="3">
    <location>
        <begin position="7"/>
        <end position="199"/>
    </location>
</feature>
<keyword evidence="1 2" id="KW-0378">Hydrolase</keyword>
<evidence type="ECO:0000256" key="1">
    <source>
        <dbReference type="ARBA" id="ARBA00022801"/>
    </source>
</evidence>
<evidence type="ECO:0000313" key="4">
    <source>
        <dbReference type="EMBL" id="MET3792679.1"/>
    </source>
</evidence>
<dbReference type="InterPro" id="IPR022877">
    <property type="entry name" value="UPF0173"/>
</dbReference>
<dbReference type="EMBL" id="JBEPML010000009">
    <property type="protein sequence ID" value="MET3792679.1"/>
    <property type="molecule type" value="Genomic_DNA"/>
</dbReference>
<dbReference type="HAMAP" id="MF_00457">
    <property type="entry name" value="UPF0173"/>
    <property type="match status" value="1"/>
</dbReference>
<dbReference type="Proteomes" id="UP001549076">
    <property type="component" value="Unassembled WGS sequence"/>
</dbReference>
<accession>A0ABV2N0T2</accession>
<protein>
    <recommendedName>
        <fullName evidence="2">UPF0173 metal-dependent hydrolase ABID37_002897</fullName>
    </recommendedName>
</protein>
<evidence type="ECO:0000256" key="2">
    <source>
        <dbReference type="HAMAP-Rule" id="MF_00457"/>
    </source>
</evidence>
<dbReference type="Gene3D" id="3.60.15.10">
    <property type="entry name" value="Ribonuclease Z/Hydroxyacylglutathione hydrolase-like"/>
    <property type="match status" value="1"/>
</dbReference>
<dbReference type="SMART" id="SM00849">
    <property type="entry name" value="Lactamase_B"/>
    <property type="match status" value="1"/>
</dbReference>
<dbReference type="Pfam" id="PF13483">
    <property type="entry name" value="Lactamase_B_3"/>
    <property type="match status" value="1"/>
</dbReference>
<comment type="similarity">
    <text evidence="2">Belongs to the UPF0173 family.</text>
</comment>
<organism evidence="4 5">
    <name type="scientific">Aquamicrobium terrae</name>
    <dbReference type="NCBI Taxonomy" id="1324945"/>
    <lineage>
        <taxon>Bacteria</taxon>
        <taxon>Pseudomonadati</taxon>
        <taxon>Pseudomonadota</taxon>
        <taxon>Alphaproteobacteria</taxon>
        <taxon>Hyphomicrobiales</taxon>
        <taxon>Phyllobacteriaceae</taxon>
        <taxon>Aquamicrobium</taxon>
    </lineage>
</organism>
<dbReference type="PANTHER" id="PTHR43546">
    <property type="entry name" value="UPF0173 METAL-DEPENDENT HYDROLASE MJ1163-RELATED"/>
    <property type="match status" value="1"/>
</dbReference>
<proteinExistence type="inferred from homology"/>
<sequence>MKLIWYGHSAFRIETGDARILIDPYLIGNPVWQGGWEEPAEGVTHVLLTHGHDDHISGAAEILKKSGAMLVANFEICMYLVGKGVSDARINPGNIGGTVDCGGFTTTFVQALHSSSASGEGGGNTYLGNPGGLVLHFPDAPTLYHMGDTDIFSDMALINELHEPKVGIVPVGDRFTMGGAVAALACRRFFNFETVVPCHFGTFPLIDQTPDKFVEGMEGAGVKIALPKIGEPIEI</sequence>
<comment type="caution">
    <text evidence="4">The sequence shown here is derived from an EMBL/GenBank/DDBJ whole genome shotgun (WGS) entry which is preliminary data.</text>
</comment>
<dbReference type="PANTHER" id="PTHR43546:SF3">
    <property type="entry name" value="UPF0173 METAL-DEPENDENT HYDROLASE MJ1163"/>
    <property type="match status" value="1"/>
</dbReference>
<keyword evidence="5" id="KW-1185">Reference proteome</keyword>
<dbReference type="InterPro" id="IPR050114">
    <property type="entry name" value="UPF0173_UPF0282_UlaG_hydrolase"/>
</dbReference>
<evidence type="ECO:0000313" key="5">
    <source>
        <dbReference type="Proteomes" id="UP001549076"/>
    </source>
</evidence>
<evidence type="ECO:0000259" key="3">
    <source>
        <dbReference type="SMART" id="SM00849"/>
    </source>
</evidence>